<proteinExistence type="predicted"/>
<name>A0A7W7SQB5_9ACTN</name>
<protein>
    <recommendedName>
        <fullName evidence="4">PH domain-containing protein</fullName>
    </recommendedName>
</protein>
<keyword evidence="1" id="KW-0812">Transmembrane</keyword>
<dbReference type="AlphaFoldDB" id="A0A7W7SQB5"/>
<feature type="transmembrane region" description="Helical" evidence="1">
    <location>
        <begin position="55"/>
        <end position="72"/>
    </location>
</feature>
<evidence type="ECO:0008006" key="4">
    <source>
        <dbReference type="Google" id="ProtNLM"/>
    </source>
</evidence>
<feature type="transmembrane region" description="Helical" evidence="1">
    <location>
        <begin position="29"/>
        <end position="49"/>
    </location>
</feature>
<evidence type="ECO:0000256" key="1">
    <source>
        <dbReference type="SAM" id="Phobius"/>
    </source>
</evidence>
<dbReference type="EMBL" id="JACHJW010000001">
    <property type="protein sequence ID" value="MBB4958988.1"/>
    <property type="molecule type" value="Genomic_DNA"/>
</dbReference>
<comment type="caution">
    <text evidence="2">The sequence shown here is derived from an EMBL/GenBank/DDBJ whole genome shotgun (WGS) entry which is preliminary data.</text>
</comment>
<evidence type="ECO:0000313" key="3">
    <source>
        <dbReference type="Proteomes" id="UP000578819"/>
    </source>
</evidence>
<dbReference type="Proteomes" id="UP000578819">
    <property type="component" value="Unassembled WGS sequence"/>
</dbReference>
<keyword evidence="1" id="KW-0472">Membrane</keyword>
<keyword evidence="3" id="KW-1185">Reference proteome</keyword>
<keyword evidence="1" id="KW-1133">Transmembrane helix</keyword>
<gene>
    <name evidence="2" type="ORF">FHR38_002721</name>
</gene>
<sequence>MHTDPTDDERHDSSALPDDDRPRTWRVRALLPVLKVVGAGGFAVLGALLAEGDPVRWGLAALAAAGLLGWALRDLVAPVRLGVDGAGITVITGFAGRRHLDWARIERIAVDTRPRRGLRTELLEIDAGDSLHLFGRHDLGTAPDEVAAILQTRWRRATVG</sequence>
<organism evidence="2 3">
    <name type="scientific">Micromonospora polyrhachis</name>
    <dbReference type="NCBI Taxonomy" id="1282883"/>
    <lineage>
        <taxon>Bacteria</taxon>
        <taxon>Bacillati</taxon>
        <taxon>Actinomycetota</taxon>
        <taxon>Actinomycetes</taxon>
        <taxon>Micromonosporales</taxon>
        <taxon>Micromonosporaceae</taxon>
        <taxon>Micromonospora</taxon>
    </lineage>
</organism>
<evidence type="ECO:0000313" key="2">
    <source>
        <dbReference type="EMBL" id="MBB4958988.1"/>
    </source>
</evidence>
<accession>A0A7W7SQB5</accession>
<reference evidence="2 3" key="1">
    <citation type="submission" date="2020-08" db="EMBL/GenBank/DDBJ databases">
        <title>Sequencing the genomes of 1000 actinobacteria strains.</title>
        <authorList>
            <person name="Klenk H.-P."/>
        </authorList>
    </citation>
    <scope>NUCLEOTIDE SEQUENCE [LARGE SCALE GENOMIC DNA]</scope>
    <source>
        <strain evidence="2 3">DSM 45886</strain>
    </source>
</reference>